<keyword evidence="17" id="KW-1185">Reference proteome</keyword>
<dbReference type="InterPro" id="IPR036135">
    <property type="entry name" value="MoeA_linker/N_sf"/>
</dbReference>
<evidence type="ECO:0000256" key="12">
    <source>
        <dbReference type="ARBA" id="ARBA00023268"/>
    </source>
</evidence>
<protein>
    <recommendedName>
        <fullName evidence="14">MoaB/Mog domain-containing protein</fullName>
    </recommendedName>
</protein>
<dbReference type="FunFam" id="3.40.980.10:FF:000002">
    <property type="entry name" value="Molybdopterin molybdenumtransferase"/>
    <property type="match status" value="1"/>
</dbReference>
<comment type="similarity">
    <text evidence="4">In the C-terminal section; belongs to the MoeA family.</text>
</comment>
<dbReference type="InterPro" id="IPR005110">
    <property type="entry name" value="MoeA_linker/N"/>
</dbReference>
<dbReference type="GO" id="GO:0006777">
    <property type="term" value="P:Mo-molybdopterin cofactor biosynthetic process"/>
    <property type="evidence" value="ECO:0007669"/>
    <property type="project" value="UniProtKB-UniRule"/>
</dbReference>
<comment type="pathway">
    <text evidence="2 13">Cofactor biosynthesis; molybdopterin biosynthesis.</text>
</comment>
<dbReference type="InterPro" id="IPR001453">
    <property type="entry name" value="MoaB/Mog_dom"/>
</dbReference>
<dbReference type="GO" id="GO:0097112">
    <property type="term" value="P:gamma-aminobutyric acid receptor clustering"/>
    <property type="evidence" value="ECO:0007669"/>
    <property type="project" value="TreeGrafter"/>
</dbReference>
<reference evidence="16" key="3">
    <citation type="submission" date="2015-06" db="UniProtKB">
        <authorList>
            <consortium name="EnsemblMetazoa"/>
        </authorList>
    </citation>
    <scope>IDENTIFICATION</scope>
</reference>
<dbReference type="PANTHER" id="PTHR10192:SF5">
    <property type="entry name" value="GEPHYRIN"/>
    <property type="match status" value="1"/>
</dbReference>
<evidence type="ECO:0000256" key="13">
    <source>
        <dbReference type="RuleBase" id="RU365090"/>
    </source>
</evidence>
<dbReference type="FunFam" id="3.40.980.10:FF:000001">
    <property type="entry name" value="Molybdopterin molybdenumtransferase"/>
    <property type="match status" value="1"/>
</dbReference>
<evidence type="ECO:0000256" key="5">
    <source>
        <dbReference type="ARBA" id="ARBA00022505"/>
    </source>
</evidence>
<organism evidence="15">
    <name type="scientific">Capitella teleta</name>
    <name type="common">Polychaete worm</name>
    <dbReference type="NCBI Taxonomy" id="283909"/>
    <lineage>
        <taxon>Eukaryota</taxon>
        <taxon>Metazoa</taxon>
        <taxon>Spiralia</taxon>
        <taxon>Lophotrochozoa</taxon>
        <taxon>Annelida</taxon>
        <taxon>Polychaeta</taxon>
        <taxon>Sedentaria</taxon>
        <taxon>Scolecida</taxon>
        <taxon>Capitellidae</taxon>
        <taxon>Capitella</taxon>
    </lineage>
</organism>
<dbReference type="NCBIfam" id="NF045515">
    <property type="entry name" value="Glp_gephyrin"/>
    <property type="match status" value="1"/>
</dbReference>
<evidence type="ECO:0000256" key="9">
    <source>
        <dbReference type="ARBA" id="ARBA00022840"/>
    </source>
</evidence>
<comment type="similarity">
    <text evidence="3">In the N-terminal section; belongs to the MoaB/Mog family.</text>
</comment>
<evidence type="ECO:0000256" key="2">
    <source>
        <dbReference type="ARBA" id="ARBA00005046"/>
    </source>
</evidence>
<dbReference type="GO" id="GO:0072579">
    <property type="term" value="P:glycine receptor clustering"/>
    <property type="evidence" value="ECO:0007669"/>
    <property type="project" value="TreeGrafter"/>
</dbReference>
<comment type="catalytic activity">
    <reaction evidence="13">
        <text>adenylyl-molybdopterin + molybdate = Mo-molybdopterin + AMP + H(+)</text>
        <dbReference type="Rhea" id="RHEA:35047"/>
        <dbReference type="ChEBI" id="CHEBI:15378"/>
        <dbReference type="ChEBI" id="CHEBI:36264"/>
        <dbReference type="ChEBI" id="CHEBI:62727"/>
        <dbReference type="ChEBI" id="CHEBI:71302"/>
        <dbReference type="ChEBI" id="CHEBI:456215"/>
    </reaction>
</comment>
<keyword evidence="6 13" id="KW-0808">Transferase</keyword>
<dbReference type="Proteomes" id="UP000014760">
    <property type="component" value="Unassembled WGS sequence"/>
</dbReference>
<keyword evidence="7 13" id="KW-0479">Metal-binding</keyword>
<dbReference type="SUPFAM" id="SSF63882">
    <property type="entry name" value="MoeA N-terminal region -like"/>
    <property type="match status" value="1"/>
</dbReference>
<reference evidence="17" key="1">
    <citation type="submission" date="2012-12" db="EMBL/GenBank/DDBJ databases">
        <authorList>
            <person name="Hellsten U."/>
            <person name="Grimwood J."/>
            <person name="Chapman J.A."/>
            <person name="Shapiro H."/>
            <person name="Aerts A."/>
            <person name="Otillar R.P."/>
            <person name="Terry A.Y."/>
            <person name="Boore J.L."/>
            <person name="Simakov O."/>
            <person name="Marletaz F."/>
            <person name="Cho S.-J."/>
            <person name="Edsinger-Gonzales E."/>
            <person name="Havlak P."/>
            <person name="Kuo D.-H."/>
            <person name="Larsson T."/>
            <person name="Lv J."/>
            <person name="Arendt D."/>
            <person name="Savage R."/>
            <person name="Osoegawa K."/>
            <person name="de Jong P."/>
            <person name="Lindberg D.R."/>
            <person name="Seaver E.C."/>
            <person name="Weisblat D.A."/>
            <person name="Putnam N.H."/>
            <person name="Grigoriev I.V."/>
            <person name="Rokhsar D.S."/>
        </authorList>
    </citation>
    <scope>NUCLEOTIDE SEQUENCE</scope>
    <source>
        <strain evidence="17">I ESC-2004</strain>
    </source>
</reference>
<evidence type="ECO:0000313" key="17">
    <source>
        <dbReference type="Proteomes" id="UP000014760"/>
    </source>
</evidence>
<comment type="function">
    <text evidence="13">Catalyzes two steps in the biosynthesis of the molybdenum cofactor. In the first step, molybdopterin is adenylated. Subsequently, molybdate is inserted into adenylated molybdopterin and AMP is released.</text>
</comment>
<dbReference type="Gene3D" id="3.40.980.10">
    <property type="entry name" value="MoaB/Mog-like domain"/>
    <property type="match status" value="2"/>
</dbReference>
<dbReference type="SMART" id="SM00852">
    <property type="entry name" value="MoCF_biosynth"/>
    <property type="match status" value="2"/>
</dbReference>
<reference evidence="15 17" key="2">
    <citation type="journal article" date="2013" name="Nature">
        <title>Insights into bilaterian evolution from three spiralian genomes.</title>
        <authorList>
            <person name="Simakov O."/>
            <person name="Marletaz F."/>
            <person name="Cho S.J."/>
            <person name="Edsinger-Gonzales E."/>
            <person name="Havlak P."/>
            <person name="Hellsten U."/>
            <person name="Kuo D.H."/>
            <person name="Larsson T."/>
            <person name="Lv J."/>
            <person name="Arendt D."/>
            <person name="Savage R."/>
            <person name="Osoegawa K."/>
            <person name="de Jong P."/>
            <person name="Grimwood J."/>
            <person name="Chapman J.A."/>
            <person name="Shapiro H."/>
            <person name="Aerts A."/>
            <person name="Otillar R.P."/>
            <person name="Terry A.Y."/>
            <person name="Boore J.L."/>
            <person name="Grigoriev I.V."/>
            <person name="Lindberg D.R."/>
            <person name="Seaver E.C."/>
            <person name="Weisblat D.A."/>
            <person name="Putnam N.H."/>
            <person name="Rokhsar D.S."/>
        </authorList>
    </citation>
    <scope>NUCLEOTIDE SEQUENCE</scope>
    <source>
        <strain evidence="15 17">I ESC-2004</strain>
    </source>
</reference>
<keyword evidence="12" id="KW-0511">Multifunctional enzyme</keyword>
<gene>
    <name evidence="15" type="ORF">CAPTEDRAFT_226958</name>
</gene>
<feature type="domain" description="MoaB/Mog" evidence="14">
    <location>
        <begin position="404"/>
        <end position="547"/>
    </location>
</feature>
<dbReference type="GO" id="GO:0099634">
    <property type="term" value="C:postsynaptic specialization membrane"/>
    <property type="evidence" value="ECO:0007669"/>
    <property type="project" value="GOC"/>
</dbReference>
<evidence type="ECO:0000256" key="8">
    <source>
        <dbReference type="ARBA" id="ARBA00022741"/>
    </source>
</evidence>
<dbReference type="GO" id="GO:0007529">
    <property type="term" value="P:establishment of synaptic specificity at neuromuscular junction"/>
    <property type="evidence" value="ECO:0007669"/>
    <property type="project" value="TreeGrafter"/>
</dbReference>
<evidence type="ECO:0000256" key="4">
    <source>
        <dbReference type="ARBA" id="ARBA00008339"/>
    </source>
</evidence>
<dbReference type="UniPathway" id="UPA00344"/>
<feature type="domain" description="MoaB/Mog" evidence="14">
    <location>
        <begin position="22"/>
        <end position="169"/>
    </location>
</feature>
<evidence type="ECO:0000256" key="1">
    <source>
        <dbReference type="ARBA" id="ARBA00001946"/>
    </source>
</evidence>
<comment type="similarity">
    <text evidence="13">Belongs to the MoeA family.</text>
</comment>
<dbReference type="GO" id="GO:0098970">
    <property type="term" value="P:postsynaptic neurotransmitter receptor diffusion trapping"/>
    <property type="evidence" value="ECO:0007669"/>
    <property type="project" value="TreeGrafter"/>
</dbReference>
<evidence type="ECO:0000256" key="11">
    <source>
        <dbReference type="ARBA" id="ARBA00023150"/>
    </source>
</evidence>
<comment type="catalytic activity">
    <reaction evidence="13">
        <text>molybdopterin + ATP + H(+) = adenylyl-molybdopterin + diphosphate</text>
        <dbReference type="Rhea" id="RHEA:31331"/>
        <dbReference type="ChEBI" id="CHEBI:15378"/>
        <dbReference type="ChEBI" id="CHEBI:30616"/>
        <dbReference type="ChEBI" id="CHEBI:33019"/>
        <dbReference type="ChEBI" id="CHEBI:58698"/>
        <dbReference type="ChEBI" id="CHEBI:62727"/>
    </reaction>
</comment>
<dbReference type="InterPro" id="IPR005111">
    <property type="entry name" value="MoeA_C_domain_IV"/>
</dbReference>
<keyword evidence="10 13" id="KW-0460">Magnesium</keyword>
<dbReference type="HOGENOM" id="CLU_010186_2_2_1"/>
<sequence length="639" mass="68502">MGVSCLQRKPFVREDCSLEVCSLFTVSDSCFRGEAEDASGSSLKSQVEAAEVFSDAEVIQGLVPDERDLIKGSLIDWSDHQACQLILTTGGTGFAPRDVTPEATKAVIEKEASSLSCVMLMESLKVTPLAALSRSVCGIRGRTLIVNLPGSKKGAQECLSFLLPVISHAVDLLQDHACEVKALHQKMQQSDSMDGRPCHPKVQRQKSLVDETQIALRPRESDYPMVSVDEALKTVLQYANQGGTHRRNFKDALGFVLAEDVFSQEPLPPFPASIKDGYAVIVADGTGRRRVLGDSTAGVHSLCEVLPGCCVRVSTGAVVPPGANAVVQVEDTALLKDADSGRAELEVMIMKAPVLNQDIRPIGSDIQQNEKVLSAGMCLGPSEIGLLATVGVTQVLCYTKPTVGVMSTGNELVEPGQKLSRGKIRDSNRSTLLACLREQGIPTVDLGIARDNADALLSQILEALDQVDVIVTSGGVSMGEKDLVKDVLRIDLNAMIRFARVFMKPGKPTTFTTLSHNGKSKLFFGLPGNPVSALVTCNLYVLPAIRKMSGFAKFQSTVIKAKLASAITLDPRPEYHRCILSWGEDGLALAESTGCNQMSSRLLSVRSSNALLMLPPKTDEQQVLTAGQMVDAMVLGTVI</sequence>
<dbReference type="InterPro" id="IPR036688">
    <property type="entry name" value="MoeA_C_domain_IV_sf"/>
</dbReference>
<evidence type="ECO:0000313" key="16">
    <source>
        <dbReference type="EnsemblMetazoa" id="CapteP226958"/>
    </source>
</evidence>
<keyword evidence="8" id="KW-0547">Nucleotide-binding</keyword>
<name>R7TMH7_CAPTE</name>
<dbReference type="STRING" id="283909.R7TMH7"/>
<proteinExistence type="inferred from homology"/>
<keyword evidence="5 13" id="KW-0500">Molybdenum</keyword>
<evidence type="ECO:0000259" key="14">
    <source>
        <dbReference type="SMART" id="SM00852"/>
    </source>
</evidence>
<dbReference type="EMBL" id="AMQN01011973">
    <property type="status" value="NOT_ANNOTATED_CDS"/>
    <property type="molecule type" value="Genomic_DNA"/>
</dbReference>
<dbReference type="GO" id="GO:0046872">
    <property type="term" value="F:metal ion binding"/>
    <property type="evidence" value="ECO:0007669"/>
    <property type="project" value="UniProtKB-UniRule"/>
</dbReference>
<dbReference type="GO" id="GO:0030425">
    <property type="term" value="C:dendrite"/>
    <property type="evidence" value="ECO:0007669"/>
    <property type="project" value="TreeGrafter"/>
</dbReference>
<dbReference type="EMBL" id="KB309218">
    <property type="protein sequence ID" value="ELT95068.1"/>
    <property type="molecule type" value="Genomic_DNA"/>
</dbReference>
<dbReference type="Gene3D" id="2.40.340.10">
    <property type="entry name" value="MoeA, C-terminal, domain IV"/>
    <property type="match status" value="1"/>
</dbReference>
<dbReference type="AlphaFoldDB" id="R7TMH7"/>
<evidence type="ECO:0000256" key="3">
    <source>
        <dbReference type="ARBA" id="ARBA00007589"/>
    </source>
</evidence>
<dbReference type="InterPro" id="IPR038987">
    <property type="entry name" value="MoeA-like"/>
</dbReference>
<evidence type="ECO:0000256" key="6">
    <source>
        <dbReference type="ARBA" id="ARBA00022679"/>
    </source>
</evidence>
<dbReference type="OrthoDB" id="4349954at2759"/>
<dbReference type="PANTHER" id="PTHR10192">
    <property type="entry name" value="MOLYBDOPTERIN BIOSYNTHESIS PROTEIN"/>
    <property type="match status" value="1"/>
</dbReference>
<dbReference type="Pfam" id="PF00994">
    <property type="entry name" value="MoCF_biosynth"/>
    <property type="match status" value="2"/>
</dbReference>
<evidence type="ECO:0000256" key="7">
    <source>
        <dbReference type="ARBA" id="ARBA00022723"/>
    </source>
</evidence>
<comment type="cofactor">
    <cofactor evidence="1 13">
        <name>Mg(2+)</name>
        <dbReference type="ChEBI" id="CHEBI:18420"/>
    </cofactor>
</comment>
<evidence type="ECO:0000313" key="15">
    <source>
        <dbReference type="EMBL" id="ELT95068.1"/>
    </source>
</evidence>
<dbReference type="Gene3D" id="2.170.190.11">
    <property type="entry name" value="Molybdopterin biosynthesis moea protein, domain 3"/>
    <property type="match status" value="1"/>
</dbReference>
<dbReference type="SUPFAM" id="SSF63867">
    <property type="entry name" value="MoeA C-terminal domain-like"/>
    <property type="match status" value="1"/>
</dbReference>
<dbReference type="CDD" id="cd00887">
    <property type="entry name" value="MoeA"/>
    <property type="match status" value="1"/>
</dbReference>
<evidence type="ECO:0000256" key="10">
    <source>
        <dbReference type="ARBA" id="ARBA00022842"/>
    </source>
</evidence>
<dbReference type="PROSITE" id="PS01078">
    <property type="entry name" value="MOCF_BIOSYNTHESIS_1"/>
    <property type="match status" value="1"/>
</dbReference>
<dbReference type="NCBIfam" id="TIGR00177">
    <property type="entry name" value="molyb_syn"/>
    <property type="match status" value="2"/>
</dbReference>
<dbReference type="FunFam" id="2.170.190.11:FF:000001">
    <property type="entry name" value="Molybdopterin molybdenumtransferase"/>
    <property type="match status" value="1"/>
</dbReference>
<dbReference type="EnsemblMetazoa" id="CapteT226958">
    <property type="protein sequence ID" value="CapteP226958"/>
    <property type="gene ID" value="CapteG226958"/>
</dbReference>
<dbReference type="InterPro" id="IPR008284">
    <property type="entry name" value="MoCF_biosynth_CS"/>
</dbReference>
<keyword evidence="11 13" id="KW-0501">Molybdenum cofactor biosynthesis</keyword>
<dbReference type="GO" id="GO:0061598">
    <property type="term" value="F:molybdopterin adenylyltransferase activity"/>
    <property type="evidence" value="ECO:0007669"/>
    <property type="project" value="UniProtKB-UniRule"/>
</dbReference>
<dbReference type="GO" id="GO:0005829">
    <property type="term" value="C:cytosol"/>
    <property type="evidence" value="ECO:0007669"/>
    <property type="project" value="TreeGrafter"/>
</dbReference>
<dbReference type="Pfam" id="PF03453">
    <property type="entry name" value="MoeA_N"/>
    <property type="match status" value="1"/>
</dbReference>
<dbReference type="CDD" id="cd00886">
    <property type="entry name" value="MogA_MoaB"/>
    <property type="match status" value="1"/>
</dbReference>
<dbReference type="FunCoup" id="R7TMH7">
    <property type="interactions" value="722"/>
</dbReference>
<dbReference type="InterPro" id="IPR036425">
    <property type="entry name" value="MoaB/Mog-like_dom_sf"/>
</dbReference>
<accession>R7TMH7</accession>
<dbReference type="Pfam" id="PF03454">
    <property type="entry name" value="MoeA_C"/>
    <property type="match status" value="1"/>
</dbReference>
<dbReference type="SUPFAM" id="SSF53218">
    <property type="entry name" value="Molybdenum cofactor biosynthesis proteins"/>
    <property type="match status" value="2"/>
</dbReference>
<keyword evidence="9" id="KW-0067">ATP-binding</keyword>
<dbReference type="OMA" id="ESPYPMI"/>
<dbReference type="GO" id="GO:0061599">
    <property type="term" value="F:molybdopterin molybdotransferase activity"/>
    <property type="evidence" value="ECO:0007669"/>
    <property type="project" value="UniProtKB-UniRule"/>
</dbReference>
<dbReference type="Gene3D" id="3.90.105.10">
    <property type="entry name" value="Molybdopterin biosynthesis moea protein, domain 2"/>
    <property type="match status" value="1"/>
</dbReference>
<dbReference type="GO" id="GO:0005524">
    <property type="term" value="F:ATP binding"/>
    <property type="evidence" value="ECO:0007669"/>
    <property type="project" value="UniProtKB-UniRule"/>
</dbReference>